<dbReference type="EMBL" id="SBKO01000005">
    <property type="protein sequence ID" value="RXR17259.1"/>
    <property type="molecule type" value="Genomic_DNA"/>
</dbReference>
<dbReference type="OrthoDB" id="1148517at2"/>
<evidence type="ECO:0000313" key="1">
    <source>
        <dbReference type="EMBL" id="RXR17259.1"/>
    </source>
</evidence>
<proteinExistence type="predicted"/>
<organism evidence="1 2">
    <name type="scientific">Flavobacterium amnicola</name>
    <dbReference type="NCBI Taxonomy" id="2506422"/>
    <lineage>
        <taxon>Bacteria</taxon>
        <taxon>Pseudomonadati</taxon>
        <taxon>Bacteroidota</taxon>
        <taxon>Flavobacteriia</taxon>
        <taxon>Flavobacteriales</taxon>
        <taxon>Flavobacteriaceae</taxon>
        <taxon>Flavobacterium</taxon>
    </lineage>
</organism>
<dbReference type="Proteomes" id="UP000290283">
    <property type="component" value="Unassembled WGS sequence"/>
</dbReference>
<dbReference type="AlphaFoldDB" id="A0A4Q1K0X7"/>
<keyword evidence="2" id="KW-1185">Reference proteome</keyword>
<reference evidence="2" key="1">
    <citation type="submission" date="2019-01" db="EMBL/GenBank/DDBJ databases">
        <title>Cytophagaceae bacterium strain CAR-16.</title>
        <authorList>
            <person name="Chen W.-M."/>
        </authorList>
    </citation>
    <scope>NUCLEOTIDE SEQUENCE [LARGE SCALE GENOMIC DNA]</scope>
    <source>
        <strain evidence="2">LLJ-11</strain>
    </source>
</reference>
<protein>
    <submittedName>
        <fullName evidence="1">Uncharacterized protein</fullName>
    </submittedName>
</protein>
<dbReference type="RefSeq" id="WP_129436377.1">
    <property type="nucleotide sequence ID" value="NZ_SBKO01000005.1"/>
</dbReference>
<sequence length="231" mass="25868">MKKIILLVVLLPLIGFSQEGKPIKSIAIPSADLPKPDIKPETTANAPQYSISKPFEPKLFKVPPRVYGAPKEESKVSMTPKQSDLNVGKQFAEKINKANTPKKEGSEDPKAFRRNQYFGEYKTESATISISYRDFGEIDADRVRIWLDGKVVSDIIELEADTRKVYIGLLMGINHIEIEALNEGVYTPNTGEFGFFDENKQMIAGDKWGLATGFRATFNILRVERGALKNE</sequence>
<gene>
    <name evidence="1" type="ORF">EQG63_10730</name>
</gene>
<comment type="caution">
    <text evidence="1">The sequence shown here is derived from an EMBL/GenBank/DDBJ whole genome shotgun (WGS) entry which is preliminary data.</text>
</comment>
<accession>A0A4Q1K0X7</accession>
<evidence type="ECO:0000313" key="2">
    <source>
        <dbReference type="Proteomes" id="UP000290283"/>
    </source>
</evidence>
<name>A0A4Q1K0X7_9FLAO</name>